<sequence>MNFRIMLTAGLALALAGCTTTTSGIMPVQKKNLVEERWVGQPAGAFFAKFGPPINDEQAGGATVYSWRGGFRTRTVAPTYAQTPDGKRGKVTKAGRTEYLRCEVRVTVSPDYVIRAIKPVIDRPVEGGKTWCEEFLGGA</sequence>
<name>A0ABD6GFF5_AGRVI</name>
<protein>
    <recommendedName>
        <fullName evidence="3">Lipoprotein</fullName>
    </recommendedName>
</protein>
<comment type="caution">
    <text evidence="1">The sequence shown here is derived from an EMBL/GenBank/DDBJ whole genome shotgun (WGS) entry which is preliminary data.</text>
</comment>
<evidence type="ECO:0000313" key="1">
    <source>
        <dbReference type="EMBL" id="MUP05829.1"/>
    </source>
</evidence>
<evidence type="ECO:0000313" key="2">
    <source>
        <dbReference type="Proteomes" id="UP000175993"/>
    </source>
</evidence>
<dbReference type="RefSeq" id="WP_070167690.1">
    <property type="nucleotide sequence ID" value="NZ_CP118259.1"/>
</dbReference>
<proteinExistence type="predicted"/>
<dbReference type="PROSITE" id="PS51257">
    <property type="entry name" value="PROKAR_LIPOPROTEIN"/>
    <property type="match status" value="1"/>
</dbReference>
<dbReference type="EMBL" id="MBEV02000006">
    <property type="protein sequence ID" value="MUP05829.1"/>
    <property type="molecule type" value="Genomic_DNA"/>
</dbReference>
<organism evidence="1 2">
    <name type="scientific">Agrobacterium vitis</name>
    <name type="common">Rhizobium vitis</name>
    <dbReference type="NCBI Taxonomy" id="373"/>
    <lineage>
        <taxon>Bacteria</taxon>
        <taxon>Pseudomonadati</taxon>
        <taxon>Pseudomonadota</taxon>
        <taxon>Alphaproteobacteria</taxon>
        <taxon>Hyphomicrobiales</taxon>
        <taxon>Rhizobiaceae</taxon>
        <taxon>Rhizobium/Agrobacterium group</taxon>
        <taxon>Agrobacterium</taxon>
    </lineage>
</organism>
<reference evidence="1 2" key="1">
    <citation type="submission" date="2019-11" db="EMBL/GenBank/DDBJ databases">
        <title>Whole-genome sequencing of Allorhizobium vitis.</title>
        <authorList>
            <person name="Gan H.M."/>
            <person name="Savka M.A."/>
        </authorList>
    </citation>
    <scope>NUCLEOTIDE SEQUENCE [LARGE SCALE GENOMIC DNA]</scope>
    <source>
        <strain evidence="1 2">AB4</strain>
    </source>
</reference>
<accession>A0ABD6GFF5</accession>
<dbReference type="Proteomes" id="UP000175993">
    <property type="component" value="Unassembled WGS sequence"/>
</dbReference>
<gene>
    <name evidence="1" type="ORF">BBI04_013555</name>
</gene>
<evidence type="ECO:0008006" key="3">
    <source>
        <dbReference type="Google" id="ProtNLM"/>
    </source>
</evidence>
<dbReference type="AlphaFoldDB" id="A0ABD6GFF5"/>